<dbReference type="SMART" id="SM00454">
    <property type="entry name" value="SAM"/>
    <property type="match status" value="1"/>
</dbReference>
<dbReference type="SUPFAM" id="SSF47769">
    <property type="entry name" value="SAM/Pointed domain"/>
    <property type="match status" value="1"/>
</dbReference>
<evidence type="ECO:0000256" key="3">
    <source>
        <dbReference type="PROSITE-ProRule" id="PRU00267"/>
    </source>
</evidence>
<feature type="region of interest" description="Disordered" evidence="4">
    <location>
        <begin position="216"/>
        <end position="475"/>
    </location>
</feature>
<dbReference type="InterPro" id="IPR051965">
    <property type="entry name" value="ChromReg_NeuronalGeneExpr"/>
</dbReference>
<evidence type="ECO:0000256" key="1">
    <source>
        <dbReference type="ARBA" id="ARBA00023125"/>
    </source>
</evidence>
<feature type="compositionally biased region" description="Gly residues" evidence="4">
    <location>
        <begin position="97"/>
        <end position="112"/>
    </location>
</feature>
<dbReference type="Pfam" id="PF00505">
    <property type="entry name" value="HMG_box"/>
    <property type="match status" value="1"/>
</dbReference>
<dbReference type="GO" id="GO:0005634">
    <property type="term" value="C:nucleus"/>
    <property type="evidence" value="ECO:0007669"/>
    <property type="project" value="UniProtKB-UniRule"/>
</dbReference>
<dbReference type="Proteomes" id="UP000800092">
    <property type="component" value="Unassembled WGS sequence"/>
</dbReference>
<feature type="compositionally biased region" description="Low complexity" evidence="4">
    <location>
        <begin position="375"/>
        <end position="384"/>
    </location>
</feature>
<reference evidence="7" key="1">
    <citation type="journal article" date="2020" name="Stud. Mycol.">
        <title>101 Dothideomycetes genomes: a test case for predicting lifestyles and emergence of pathogens.</title>
        <authorList>
            <person name="Haridas S."/>
            <person name="Albert R."/>
            <person name="Binder M."/>
            <person name="Bloem J."/>
            <person name="Labutti K."/>
            <person name="Salamov A."/>
            <person name="Andreopoulos B."/>
            <person name="Baker S."/>
            <person name="Barry K."/>
            <person name="Bills G."/>
            <person name="Bluhm B."/>
            <person name="Cannon C."/>
            <person name="Castanera R."/>
            <person name="Culley D."/>
            <person name="Daum C."/>
            <person name="Ezra D."/>
            <person name="Gonzalez J."/>
            <person name="Henrissat B."/>
            <person name="Kuo A."/>
            <person name="Liang C."/>
            <person name="Lipzen A."/>
            <person name="Lutzoni F."/>
            <person name="Magnuson J."/>
            <person name="Mondo S."/>
            <person name="Nolan M."/>
            <person name="Ohm R."/>
            <person name="Pangilinan J."/>
            <person name="Park H.-J."/>
            <person name="Ramirez L."/>
            <person name="Alfaro M."/>
            <person name="Sun H."/>
            <person name="Tritt A."/>
            <person name="Yoshinaga Y."/>
            <person name="Zwiers L.-H."/>
            <person name="Turgeon B."/>
            <person name="Goodwin S."/>
            <person name="Spatafora J."/>
            <person name="Crous P."/>
            <person name="Grigoriev I."/>
        </authorList>
    </citation>
    <scope>NUCLEOTIDE SEQUENCE</scope>
    <source>
        <strain evidence="7">Tuck. ex Michener</strain>
    </source>
</reference>
<keyword evidence="8" id="KW-1185">Reference proteome</keyword>
<dbReference type="PANTHER" id="PTHR46040">
    <property type="entry name" value="HIGH MOBILITY GROUP PROTEIN 2"/>
    <property type="match status" value="1"/>
</dbReference>
<dbReference type="Gene3D" id="1.10.150.50">
    <property type="entry name" value="Transcription Factor, Ets-1"/>
    <property type="match status" value="1"/>
</dbReference>
<dbReference type="PANTHER" id="PTHR46040:SF3">
    <property type="entry name" value="HIGH MOBILITY GROUP PROTEIN 2"/>
    <property type="match status" value="1"/>
</dbReference>
<accession>A0A6A6HMR4</accession>
<dbReference type="GO" id="GO:0003677">
    <property type="term" value="F:DNA binding"/>
    <property type="evidence" value="ECO:0007669"/>
    <property type="project" value="UniProtKB-UniRule"/>
</dbReference>
<dbReference type="CDD" id="cd09487">
    <property type="entry name" value="SAM_superfamily"/>
    <property type="match status" value="1"/>
</dbReference>
<keyword evidence="1 3" id="KW-0238">DNA-binding</keyword>
<dbReference type="InterPro" id="IPR036910">
    <property type="entry name" value="HMG_box_dom_sf"/>
</dbReference>
<dbReference type="SMART" id="SM00398">
    <property type="entry name" value="HMG"/>
    <property type="match status" value="1"/>
</dbReference>
<dbReference type="EMBL" id="ML991773">
    <property type="protein sequence ID" value="KAF2239162.1"/>
    <property type="molecule type" value="Genomic_DNA"/>
</dbReference>
<gene>
    <name evidence="7" type="ORF">EV356DRAFT_528449</name>
</gene>
<dbReference type="InterPro" id="IPR013761">
    <property type="entry name" value="SAM/pointed_sf"/>
</dbReference>
<dbReference type="InterPro" id="IPR001660">
    <property type="entry name" value="SAM"/>
</dbReference>
<evidence type="ECO:0000256" key="2">
    <source>
        <dbReference type="ARBA" id="ARBA00023242"/>
    </source>
</evidence>
<evidence type="ECO:0000256" key="4">
    <source>
        <dbReference type="SAM" id="MobiDB-lite"/>
    </source>
</evidence>
<sequence length="475" mass="52237">MTSLKDRLDQLGLLQYHDAFVSEGFDTWETLQEITESDLSALDVKLGHRRKLQRAIADAKGQPVATLRTTSSTDEPYRSDESGGENRIPRNRTTASRGGGGSGGGGGGGGAGTSAKRKYRRHPKPDENAPERPPSAYVIFSNQTRDTLKGQELSFAEIAKLVGERWQQLAPEEREPFERKATTAKEKYYSQLAEYKKTSHYKEYQDYVADFRAKYPAQPAEGKRSKLETETSTSTRSSSHEISERSRRRFSAGTETLVERYPRAGSSPPTAMHPHHSTSSYPTSPATQNFGTQQSPAGHGEHSPISVSPISSSQQSRGPFSGLLHTREHRLDRMNNPQQNAPSQIPYSFLRSESTGSRSNRDSPSIPPLMHEETTLSSESSHTSVPYQAAQLPQTEVLKPHPHRLLPAPVPTPGAVLSPLDATRPPLPVPFTTASQDPRQPNPLAALLRAGELARESESRADESNTTKDTSDRPP</sequence>
<evidence type="ECO:0000313" key="7">
    <source>
        <dbReference type="EMBL" id="KAF2239162.1"/>
    </source>
</evidence>
<feature type="compositionally biased region" description="Low complexity" evidence="4">
    <location>
        <begin position="277"/>
        <end position="287"/>
    </location>
</feature>
<feature type="compositionally biased region" description="Polar residues" evidence="4">
    <location>
        <begin position="335"/>
        <end position="358"/>
    </location>
</feature>
<proteinExistence type="predicted"/>
<dbReference type="PROSITE" id="PS50118">
    <property type="entry name" value="HMG_BOX_2"/>
    <property type="match status" value="1"/>
</dbReference>
<dbReference type="SUPFAM" id="SSF47095">
    <property type="entry name" value="HMG-box"/>
    <property type="match status" value="1"/>
</dbReference>
<evidence type="ECO:0000259" key="5">
    <source>
        <dbReference type="PROSITE" id="PS50105"/>
    </source>
</evidence>
<dbReference type="OrthoDB" id="1919336at2759"/>
<feature type="region of interest" description="Disordered" evidence="4">
    <location>
        <begin position="57"/>
        <end position="134"/>
    </location>
</feature>
<dbReference type="AlphaFoldDB" id="A0A6A6HMR4"/>
<dbReference type="Gene3D" id="1.10.30.10">
    <property type="entry name" value="High mobility group box domain"/>
    <property type="match status" value="1"/>
</dbReference>
<evidence type="ECO:0000313" key="8">
    <source>
        <dbReference type="Proteomes" id="UP000800092"/>
    </source>
</evidence>
<feature type="domain" description="HMG box" evidence="6">
    <location>
        <begin position="130"/>
        <end position="196"/>
    </location>
</feature>
<dbReference type="PROSITE" id="PS50105">
    <property type="entry name" value="SAM_DOMAIN"/>
    <property type="match status" value="1"/>
</dbReference>
<organism evidence="7 8">
    <name type="scientific">Viridothelium virens</name>
    <name type="common">Speckled blister lichen</name>
    <name type="synonym">Trypethelium virens</name>
    <dbReference type="NCBI Taxonomy" id="1048519"/>
    <lineage>
        <taxon>Eukaryota</taxon>
        <taxon>Fungi</taxon>
        <taxon>Dikarya</taxon>
        <taxon>Ascomycota</taxon>
        <taxon>Pezizomycotina</taxon>
        <taxon>Dothideomycetes</taxon>
        <taxon>Dothideomycetes incertae sedis</taxon>
        <taxon>Trypetheliales</taxon>
        <taxon>Trypetheliaceae</taxon>
        <taxon>Viridothelium</taxon>
    </lineage>
</organism>
<name>A0A6A6HMR4_VIRVR</name>
<feature type="compositionally biased region" description="Basic and acidic residues" evidence="4">
    <location>
        <begin position="452"/>
        <end position="475"/>
    </location>
</feature>
<feature type="compositionally biased region" description="Low complexity" evidence="4">
    <location>
        <begin position="303"/>
        <end position="316"/>
    </location>
</feature>
<protein>
    <recommendedName>
        <fullName evidence="9">HMG box domain-containing protein</fullName>
    </recommendedName>
</protein>
<feature type="DNA-binding region" description="HMG box" evidence="3">
    <location>
        <begin position="130"/>
        <end position="196"/>
    </location>
</feature>
<dbReference type="Pfam" id="PF00536">
    <property type="entry name" value="SAM_1"/>
    <property type="match status" value="1"/>
</dbReference>
<keyword evidence="2 3" id="KW-0539">Nucleus</keyword>
<evidence type="ECO:0000259" key="6">
    <source>
        <dbReference type="PROSITE" id="PS50118"/>
    </source>
</evidence>
<dbReference type="GO" id="GO:0010468">
    <property type="term" value="P:regulation of gene expression"/>
    <property type="evidence" value="ECO:0007669"/>
    <property type="project" value="TreeGrafter"/>
</dbReference>
<dbReference type="InterPro" id="IPR009071">
    <property type="entry name" value="HMG_box_dom"/>
</dbReference>
<evidence type="ECO:0008006" key="9">
    <source>
        <dbReference type="Google" id="ProtNLM"/>
    </source>
</evidence>
<feature type="domain" description="SAM" evidence="5">
    <location>
        <begin position="1"/>
        <end position="47"/>
    </location>
</feature>